<evidence type="ECO:0000313" key="3">
    <source>
        <dbReference type="Proteomes" id="UP000032266"/>
    </source>
</evidence>
<dbReference type="NCBIfam" id="TIGR00278">
    <property type="entry name" value="membrane protein insertion efficiency factor YidD"/>
    <property type="match status" value="1"/>
</dbReference>
<dbReference type="AlphaFoldDB" id="A0A0C5VPX8"/>
<name>A0A0C5VPX8_9GAMM</name>
<dbReference type="InterPro" id="IPR002696">
    <property type="entry name" value="Membr_insert_effic_factor_YidD"/>
</dbReference>
<evidence type="ECO:0000256" key="1">
    <source>
        <dbReference type="HAMAP-Rule" id="MF_00386"/>
    </source>
</evidence>
<dbReference type="SMART" id="SM01234">
    <property type="entry name" value="Haemolytic"/>
    <property type="match status" value="1"/>
</dbReference>
<dbReference type="PANTHER" id="PTHR33383">
    <property type="entry name" value="MEMBRANE PROTEIN INSERTION EFFICIENCY FACTOR-RELATED"/>
    <property type="match status" value="1"/>
</dbReference>
<dbReference type="RefSeq" id="WP_044618316.1">
    <property type="nucleotide sequence ID" value="NZ_CP007142.1"/>
</dbReference>
<organism evidence="2 3">
    <name type="scientific">Gynuella sunshinyii YC6258</name>
    <dbReference type="NCBI Taxonomy" id="1445510"/>
    <lineage>
        <taxon>Bacteria</taxon>
        <taxon>Pseudomonadati</taxon>
        <taxon>Pseudomonadota</taxon>
        <taxon>Gammaproteobacteria</taxon>
        <taxon>Oceanospirillales</taxon>
        <taxon>Saccharospirillaceae</taxon>
        <taxon>Gynuella</taxon>
    </lineage>
</organism>
<dbReference type="KEGG" id="gsn:YC6258_04232"/>
<keyword evidence="1" id="KW-0472">Membrane</keyword>
<accession>A0A0C5VPX8</accession>
<comment type="similarity">
    <text evidence="1">Belongs to the UPF0161 family.</text>
</comment>
<evidence type="ECO:0000313" key="2">
    <source>
        <dbReference type="EMBL" id="AJQ96266.1"/>
    </source>
</evidence>
<protein>
    <recommendedName>
        <fullName evidence="1">Putative membrane protein insertion efficiency factor</fullName>
    </recommendedName>
</protein>
<dbReference type="STRING" id="1445510.YC6258_04232"/>
<dbReference type="EMBL" id="CP007142">
    <property type="protein sequence ID" value="AJQ96266.1"/>
    <property type="molecule type" value="Genomic_DNA"/>
</dbReference>
<dbReference type="Pfam" id="PF01809">
    <property type="entry name" value="YidD"/>
    <property type="match status" value="1"/>
</dbReference>
<dbReference type="GO" id="GO:0005886">
    <property type="term" value="C:plasma membrane"/>
    <property type="evidence" value="ECO:0007669"/>
    <property type="project" value="UniProtKB-SubCell"/>
</dbReference>
<sequence length="85" mass="9821">MRWLLTGLIKFYQWFISPVLGPRCRFYPTCSNYALEAIKKHGALHGSWLAIKRIGKCHPWHPGGIDPVPEPHCPHKHSHKDTHCD</sequence>
<proteinExistence type="inferred from homology"/>
<dbReference type="HOGENOM" id="CLU_144811_6_1_6"/>
<dbReference type="Proteomes" id="UP000032266">
    <property type="component" value="Chromosome"/>
</dbReference>
<gene>
    <name evidence="2" type="ORF">YC6258_04232</name>
</gene>
<comment type="function">
    <text evidence="1">Could be involved in insertion of integral membrane proteins into the membrane.</text>
</comment>
<dbReference type="PANTHER" id="PTHR33383:SF1">
    <property type="entry name" value="MEMBRANE PROTEIN INSERTION EFFICIENCY FACTOR-RELATED"/>
    <property type="match status" value="1"/>
</dbReference>
<dbReference type="OrthoDB" id="9801753at2"/>
<keyword evidence="1" id="KW-1003">Cell membrane</keyword>
<keyword evidence="3" id="KW-1185">Reference proteome</keyword>
<dbReference type="PATRIC" id="fig|1445510.3.peg.4200"/>
<dbReference type="HAMAP" id="MF_00386">
    <property type="entry name" value="UPF0161_YidD"/>
    <property type="match status" value="1"/>
</dbReference>
<comment type="subcellular location">
    <subcellularLocation>
        <location evidence="1">Cell membrane</location>
        <topology evidence="1">Peripheral membrane protein</topology>
        <orientation evidence="1">Cytoplasmic side</orientation>
    </subcellularLocation>
</comment>
<reference evidence="2 3" key="1">
    <citation type="submission" date="2014-01" db="EMBL/GenBank/DDBJ databases">
        <title>Full genme sequencing of cellulolytic bacterium Gynuella sunshinyii YC6258T gen. nov., sp. nov.</title>
        <authorList>
            <person name="Khan H."/>
            <person name="Chung E.J."/>
            <person name="Chung Y.R."/>
        </authorList>
    </citation>
    <scope>NUCLEOTIDE SEQUENCE [LARGE SCALE GENOMIC DNA]</scope>
    <source>
        <strain evidence="2 3">YC6258</strain>
    </source>
</reference>